<reference evidence="2" key="1">
    <citation type="submission" date="2018-05" db="EMBL/GenBank/DDBJ databases">
        <authorList>
            <person name="Lanie J.A."/>
            <person name="Ng W.-L."/>
            <person name="Kazmierczak K.M."/>
            <person name="Andrzejewski T.M."/>
            <person name="Davidsen T.M."/>
            <person name="Wayne K.J."/>
            <person name="Tettelin H."/>
            <person name="Glass J.I."/>
            <person name="Rusch D."/>
            <person name="Podicherti R."/>
            <person name="Tsui H.-C.T."/>
            <person name="Winkler M.E."/>
        </authorList>
    </citation>
    <scope>NUCLEOTIDE SEQUENCE</scope>
</reference>
<organism evidence="2">
    <name type="scientific">marine metagenome</name>
    <dbReference type="NCBI Taxonomy" id="408172"/>
    <lineage>
        <taxon>unclassified sequences</taxon>
        <taxon>metagenomes</taxon>
        <taxon>ecological metagenomes</taxon>
    </lineage>
</organism>
<accession>A0A382N7E6</accession>
<feature type="transmembrane region" description="Helical" evidence="1">
    <location>
        <begin position="12"/>
        <end position="31"/>
    </location>
</feature>
<dbReference type="AlphaFoldDB" id="A0A382N7E6"/>
<name>A0A382N7E6_9ZZZZ</name>
<gene>
    <name evidence="2" type="ORF">METZ01_LOCUS309322</name>
</gene>
<keyword evidence="1" id="KW-0472">Membrane</keyword>
<dbReference type="EMBL" id="UINC01098161">
    <property type="protein sequence ID" value="SVC56468.1"/>
    <property type="molecule type" value="Genomic_DNA"/>
</dbReference>
<evidence type="ECO:0000256" key="1">
    <source>
        <dbReference type="SAM" id="Phobius"/>
    </source>
</evidence>
<evidence type="ECO:0000313" key="2">
    <source>
        <dbReference type="EMBL" id="SVC56468.1"/>
    </source>
</evidence>
<protein>
    <submittedName>
        <fullName evidence="2">Uncharacterized protein</fullName>
    </submittedName>
</protein>
<keyword evidence="1" id="KW-0812">Transmembrane</keyword>
<feature type="non-terminal residue" evidence="2">
    <location>
        <position position="124"/>
    </location>
</feature>
<proteinExistence type="predicted"/>
<sequence>MSRNDAKFPWRVITISTMLFGALVLIGWMFFSFAGSNNSGVPATTDDTIEMAPVSPATAATSVPAVQPTVGDPSSLESVADPTTFDLTDLKTLEGLSIARAEAGTMNLRLFLIVSGLERLIPVL</sequence>
<keyword evidence="1" id="KW-1133">Transmembrane helix</keyword>